<dbReference type="GO" id="GO:0030203">
    <property type="term" value="P:glycosaminoglycan metabolic process"/>
    <property type="evidence" value="ECO:0007669"/>
    <property type="project" value="TreeGrafter"/>
</dbReference>
<dbReference type="SUPFAM" id="SSF55545">
    <property type="entry name" value="beta-N-acetylhexosaminidase-like domain"/>
    <property type="match status" value="1"/>
</dbReference>
<dbReference type="FunFam" id="3.20.20.80:FF:000063">
    <property type="entry name" value="Beta-hexosaminidase"/>
    <property type="match status" value="1"/>
</dbReference>
<evidence type="ECO:0000256" key="3">
    <source>
        <dbReference type="ARBA" id="ARBA00012663"/>
    </source>
</evidence>
<proteinExistence type="inferred from homology"/>
<evidence type="ECO:0000256" key="2">
    <source>
        <dbReference type="ARBA" id="ARBA00006285"/>
    </source>
</evidence>
<dbReference type="Pfam" id="PF00728">
    <property type="entry name" value="Glyco_hydro_20"/>
    <property type="match status" value="1"/>
</dbReference>
<dbReference type="PANTHER" id="PTHR22600">
    <property type="entry name" value="BETA-HEXOSAMINIDASE"/>
    <property type="match status" value="1"/>
</dbReference>
<evidence type="ECO:0000256" key="6">
    <source>
        <dbReference type="ARBA" id="ARBA00023180"/>
    </source>
</evidence>
<dbReference type="PRINTS" id="PR00738">
    <property type="entry name" value="GLHYDRLASE20"/>
</dbReference>
<dbReference type="InterPro" id="IPR017853">
    <property type="entry name" value="GH"/>
</dbReference>
<dbReference type="Pfam" id="PF14845">
    <property type="entry name" value="Glycohydro_20b2"/>
    <property type="match status" value="1"/>
</dbReference>
<evidence type="ECO:0000313" key="12">
    <source>
        <dbReference type="EMBL" id="CAH0391059.1"/>
    </source>
</evidence>
<feature type="domain" description="Beta-hexosaminidase eukaryotic type N-terminal" evidence="11">
    <location>
        <begin position="69"/>
        <end position="196"/>
    </location>
</feature>
<reference evidence="12" key="1">
    <citation type="submission" date="2021-12" db="EMBL/GenBank/DDBJ databases">
        <authorList>
            <person name="King R."/>
        </authorList>
    </citation>
    <scope>NUCLEOTIDE SEQUENCE</scope>
</reference>
<evidence type="ECO:0000256" key="1">
    <source>
        <dbReference type="ARBA" id="ARBA00001231"/>
    </source>
</evidence>
<keyword evidence="6" id="KW-0325">Glycoprotein</keyword>
<organism evidence="12 13">
    <name type="scientific">Bemisia tabaci</name>
    <name type="common">Sweetpotato whitefly</name>
    <name type="synonym">Aleurodes tabaci</name>
    <dbReference type="NCBI Taxonomy" id="7038"/>
    <lineage>
        <taxon>Eukaryota</taxon>
        <taxon>Metazoa</taxon>
        <taxon>Ecdysozoa</taxon>
        <taxon>Arthropoda</taxon>
        <taxon>Hexapoda</taxon>
        <taxon>Insecta</taxon>
        <taxon>Pterygota</taxon>
        <taxon>Neoptera</taxon>
        <taxon>Paraneoptera</taxon>
        <taxon>Hemiptera</taxon>
        <taxon>Sternorrhyncha</taxon>
        <taxon>Aleyrodoidea</taxon>
        <taxon>Aleyrodidae</taxon>
        <taxon>Aleyrodinae</taxon>
        <taxon>Bemisia</taxon>
    </lineage>
</organism>
<dbReference type="SUPFAM" id="SSF51445">
    <property type="entry name" value="(Trans)glycosidases"/>
    <property type="match status" value="1"/>
</dbReference>
<dbReference type="GO" id="GO:0016231">
    <property type="term" value="F:beta-N-acetylglucosaminidase activity"/>
    <property type="evidence" value="ECO:0007669"/>
    <property type="project" value="TreeGrafter"/>
</dbReference>
<accession>A0A9P0AG53</accession>
<dbReference type="AlphaFoldDB" id="A0A9P0AG53"/>
<dbReference type="EMBL" id="OU963866">
    <property type="protein sequence ID" value="CAH0391059.1"/>
    <property type="molecule type" value="Genomic_DNA"/>
</dbReference>
<sequence length="598" mass="67832">MAVWRLSNVILIPIFLSAVLKITDGWRWSWRCVEGKCVRSEDGSSHGVIQDMGQTLEVCRLTCGQYGALWPRPTGPTSLSDRVIPFHPGRVIFNLADVAGRRVPGKRSSIAQEFLAFTAQSFVSAWLEQCGANCSNEFDNDVTVRITTNSSDTALHWQTDESYSLHVETQGSKVDVHIVGRTIYGARHGMETLNQLISGYSSDAYNYLVIVSVAKISDKPVYGHRGLMLDTARHFIPVDMILRTLDAMAMSKLNVLHWHATDSQSFPLDVPSFPEFARYGAYSSAETYSPSEMKEIVGYGRDRGIRVIVEIDAPAHAGNGWQWGPGAGLGDLAVCVNKQPWRKFCVQPPCGQLNPVNPNTYKVLRSLYRDLIAIFSRREMFHMGGDEVAFSCWNSTVEIRQWLEKHNRTKTTRDYLKLWTEFQDHALKIYDEEVNSTKTPIILWSSELTQPDTITLDPNRYIIETWTERKKDVPQRLLAKGYRIIVASKDVWYLDHGFWGSTKFSDWRNMYNYRLPAGAGVLGGEVGMWSEYVDENNMEPRVWPRAAAVAERLWSDPGTSSQQAQPRFLAHRQRLVKRGINAAAVLPQWCEQHDQECS</sequence>
<dbReference type="PANTHER" id="PTHR22600:SF42">
    <property type="entry name" value="BETA-N-ACETYLHEXOSAMINIDASE"/>
    <property type="match status" value="1"/>
</dbReference>
<dbReference type="GO" id="GO:0005975">
    <property type="term" value="P:carbohydrate metabolic process"/>
    <property type="evidence" value="ECO:0007669"/>
    <property type="project" value="InterPro"/>
</dbReference>
<feature type="domain" description="Glycoside hydrolase family 20 catalytic" evidence="10">
    <location>
        <begin position="222"/>
        <end position="556"/>
    </location>
</feature>
<keyword evidence="13" id="KW-1185">Reference proteome</keyword>
<keyword evidence="4 9" id="KW-0732">Signal</keyword>
<gene>
    <name evidence="12" type="ORF">BEMITA_LOCUS9717</name>
</gene>
<feature type="chain" id="PRO_5040482310" description="beta-N-acetylhexosaminidase" evidence="9">
    <location>
        <begin position="26"/>
        <end position="598"/>
    </location>
</feature>
<evidence type="ECO:0000256" key="5">
    <source>
        <dbReference type="ARBA" id="ARBA00022801"/>
    </source>
</evidence>
<evidence type="ECO:0000256" key="9">
    <source>
        <dbReference type="SAM" id="SignalP"/>
    </source>
</evidence>
<dbReference type="Gene3D" id="3.30.379.10">
    <property type="entry name" value="Chitobiase/beta-hexosaminidase domain 2-like"/>
    <property type="match status" value="1"/>
</dbReference>
<dbReference type="InterPro" id="IPR029018">
    <property type="entry name" value="Hex-like_dom2"/>
</dbReference>
<evidence type="ECO:0000256" key="8">
    <source>
        <dbReference type="PIRSR" id="PIRSR625705-1"/>
    </source>
</evidence>
<evidence type="ECO:0000256" key="7">
    <source>
        <dbReference type="ARBA" id="ARBA00023295"/>
    </source>
</evidence>
<evidence type="ECO:0000259" key="10">
    <source>
        <dbReference type="Pfam" id="PF00728"/>
    </source>
</evidence>
<dbReference type="Proteomes" id="UP001152759">
    <property type="component" value="Chromosome 5"/>
</dbReference>
<name>A0A9P0AG53_BEMTA</name>
<dbReference type="CDD" id="cd06562">
    <property type="entry name" value="GH20_HexA_HexB-like"/>
    <property type="match status" value="1"/>
</dbReference>
<feature type="signal peptide" evidence="9">
    <location>
        <begin position="1"/>
        <end position="25"/>
    </location>
</feature>
<feature type="active site" description="Proton donor" evidence="8">
    <location>
        <position position="387"/>
    </location>
</feature>
<dbReference type="Gene3D" id="3.20.20.80">
    <property type="entry name" value="Glycosidases"/>
    <property type="match status" value="1"/>
</dbReference>
<evidence type="ECO:0000313" key="13">
    <source>
        <dbReference type="Proteomes" id="UP001152759"/>
    </source>
</evidence>
<comment type="similarity">
    <text evidence="2">Belongs to the glycosyl hydrolase 20 family.</text>
</comment>
<keyword evidence="5" id="KW-0378">Hydrolase</keyword>
<keyword evidence="7" id="KW-0326">Glycosidase</keyword>
<dbReference type="EC" id="3.2.1.52" evidence="3"/>
<evidence type="ECO:0000256" key="4">
    <source>
        <dbReference type="ARBA" id="ARBA00022729"/>
    </source>
</evidence>
<dbReference type="GO" id="GO:0005886">
    <property type="term" value="C:plasma membrane"/>
    <property type="evidence" value="ECO:0007669"/>
    <property type="project" value="TreeGrafter"/>
</dbReference>
<dbReference type="InterPro" id="IPR015883">
    <property type="entry name" value="Glyco_hydro_20_cat"/>
</dbReference>
<protein>
    <recommendedName>
        <fullName evidence="3">beta-N-acetylhexosaminidase</fullName>
        <ecNumber evidence="3">3.2.1.52</ecNumber>
    </recommendedName>
</protein>
<dbReference type="KEGG" id="btab:109039878"/>
<comment type="catalytic activity">
    <reaction evidence="1">
        <text>Hydrolysis of terminal non-reducing N-acetyl-D-hexosamine residues in N-acetyl-beta-D-hexosaminides.</text>
        <dbReference type="EC" id="3.2.1.52"/>
    </reaction>
</comment>
<dbReference type="InterPro" id="IPR025705">
    <property type="entry name" value="Beta_hexosaminidase_sua/sub"/>
</dbReference>
<evidence type="ECO:0000259" key="11">
    <source>
        <dbReference type="Pfam" id="PF14845"/>
    </source>
</evidence>
<dbReference type="InterPro" id="IPR029019">
    <property type="entry name" value="HEX_eukaryotic_N"/>
</dbReference>